<name>A0A261XSU8_9FUNG</name>
<dbReference type="Proteomes" id="UP000242875">
    <property type="component" value="Unassembled WGS sequence"/>
</dbReference>
<keyword evidence="3" id="KW-1185">Reference proteome</keyword>
<protein>
    <submittedName>
        <fullName evidence="2">Uncharacterized protein</fullName>
    </submittedName>
</protein>
<reference evidence="2 3" key="1">
    <citation type="journal article" date="2017" name="Mycologia">
        <title>Bifiguratus adelaidae, gen. et sp. nov., a new member of Mucoromycotina in endophytic and soil-dwelling habitats.</title>
        <authorList>
            <person name="Torres-Cruz T.J."/>
            <person name="Billingsley Tobias T.L."/>
            <person name="Almatruk M."/>
            <person name="Hesse C."/>
            <person name="Kuske C.R."/>
            <person name="Desiro A."/>
            <person name="Benucci G.M."/>
            <person name="Bonito G."/>
            <person name="Stajich J.E."/>
            <person name="Dunlap C."/>
            <person name="Arnold A.E."/>
            <person name="Porras-Alfaro A."/>
        </authorList>
    </citation>
    <scope>NUCLEOTIDE SEQUENCE [LARGE SCALE GENOMIC DNA]</scope>
    <source>
        <strain evidence="2 3">AZ0501</strain>
    </source>
</reference>
<feature type="non-terminal residue" evidence="2">
    <location>
        <position position="334"/>
    </location>
</feature>
<feature type="compositionally biased region" description="Polar residues" evidence="1">
    <location>
        <begin position="135"/>
        <end position="149"/>
    </location>
</feature>
<evidence type="ECO:0000256" key="1">
    <source>
        <dbReference type="SAM" id="MobiDB-lite"/>
    </source>
</evidence>
<dbReference type="AlphaFoldDB" id="A0A261XSU8"/>
<organism evidence="2 3">
    <name type="scientific">Bifiguratus adelaidae</name>
    <dbReference type="NCBI Taxonomy" id="1938954"/>
    <lineage>
        <taxon>Eukaryota</taxon>
        <taxon>Fungi</taxon>
        <taxon>Fungi incertae sedis</taxon>
        <taxon>Mucoromycota</taxon>
        <taxon>Mucoromycotina</taxon>
        <taxon>Endogonomycetes</taxon>
        <taxon>Endogonales</taxon>
        <taxon>Endogonales incertae sedis</taxon>
        <taxon>Bifiguratus</taxon>
    </lineage>
</organism>
<evidence type="ECO:0000313" key="3">
    <source>
        <dbReference type="Proteomes" id="UP000242875"/>
    </source>
</evidence>
<comment type="caution">
    <text evidence="2">The sequence shown here is derived from an EMBL/GenBank/DDBJ whole genome shotgun (WGS) entry which is preliminary data.</text>
</comment>
<proteinExistence type="predicted"/>
<gene>
    <name evidence="2" type="ORF">BZG36_05621</name>
</gene>
<dbReference type="EMBL" id="MVBO01000369">
    <property type="protein sequence ID" value="OZJ01439.1"/>
    <property type="molecule type" value="Genomic_DNA"/>
</dbReference>
<sequence>MPHIPSRRRSPSYHDMDVESPIVGPFSAETSNPLDGISLTENNSVYGGETHYAPVTGALGSPHGKRKFGHWVAGDGGMTYGQEWRGKMMRMDTTGDGEHSDGQIPYLIRRMPIRNSGRFSHNKHKHATSDKRLASASSPHGHTNINSRFASALRLRDRDSSDEEDMDHDVAMLPSSSPRRHNRLQRRVSPQYIHLPDACRMFQSHNANGTASAPPILMAKSPRWANTKNQNKIDNNHAPLGSDRFSTGEEYYTSAPYISPKPAQCAICSRQRVLNVANYAECVACDRTICALCTRICYGRNNRGCVLLPMVAAQKRAKGIRAGGVVICQECSAE</sequence>
<feature type="region of interest" description="Disordered" evidence="1">
    <location>
        <begin position="117"/>
        <end position="182"/>
    </location>
</feature>
<accession>A0A261XSU8</accession>
<evidence type="ECO:0000313" key="2">
    <source>
        <dbReference type="EMBL" id="OZJ01439.1"/>
    </source>
</evidence>